<dbReference type="InterPro" id="IPR009537">
    <property type="entry name" value="DUF1156"/>
</dbReference>
<organism evidence="2 3">
    <name type="scientific">Brevundimonas nasdae</name>
    <dbReference type="NCBI Taxonomy" id="172043"/>
    <lineage>
        <taxon>Bacteria</taxon>
        <taxon>Pseudomonadati</taxon>
        <taxon>Pseudomonadota</taxon>
        <taxon>Alphaproteobacteria</taxon>
        <taxon>Caulobacterales</taxon>
        <taxon>Caulobacteraceae</taxon>
        <taxon>Brevundimonas</taxon>
    </lineage>
</organism>
<comment type="caution">
    <text evidence="2">The sequence shown here is derived from an EMBL/GenBank/DDBJ whole genome shotgun (WGS) entry which is preliminary data.</text>
</comment>
<sequence length="906" mass="101130">MTYKKKLIEVAIPLEAINAASAREKSIRHGHPSTLHLWWARRPLAACRAVLFAQLVDDPSSHPEEFTTEEEIEAERDRLFQIIEDMVKWENSTNEEVLERARAEIRRNFPEGVPPTYDPFSGGGSIPLEALRLGLPSTGSDLNPVAVMIGKAMIEVPSQFKDQKPAHPGKPERLHYRGAEGLAEDILWYAQALSDKAWEKIGHLYPQVALSKKDGGGEATVLAWLWARTVASPNPAVRGAHVPLISNYWLCNKPKKSVWVKPVVSGTDISFEVHNGKPDDEDAVAAGTKAGRGANFRCLLTGDAIIADYVKAEGMAGRMGWRLLAIVVEGKGGRRYVAPTKEHEALAFSEKPDWRPEYPLSQHPQYMSVTNYGPTNISDLFMDRQTIALNTFMGLIPDVVRDISDLAYKRAILSYLVLCVSRLANRQSTSTFWHTSGEKVEQVFAMQALPMRWDTAEGNPFSSSSGNFIGQVEYLAKSVAALPCSEQGGVERQMDAQNVDFSGFVISTDPPYYDNVPYADLSDFFYVWLRKGLASTYPDLFSTMLVPKQEELVADYKRHGGKDEADSFFLEGMTTVMRHMATQGRPDVPAAIYYAFRQGEVDESGFSVKGWATFLQAIVDAGYSIGATWPVRTELVGNLKKNKNALATSVVMACRPRAADAETISRVEFIRALRRELPAALKEMHRASIAPVDIPQASIGPGIAIFSRYASVIERDDSPMSVKTALQIINEELDQYLSSQEGDFDPETRFAVTWFTQHGYEKGVFGDADNLARARGISVDDVRHAGIVESSAGRVRIYRREELEKDWDPETDRHLTVWECCQYLVRQHQLDGLSHDTALLLKKFGSDKAEAVKDLAYVLYEISDKRRQDRQEATAYNALVTDWTELTRQAAAIHDTVGDRQIKLDI</sequence>
<dbReference type="EMBL" id="JWSY01000004">
    <property type="protein sequence ID" value="KIC60500.1"/>
    <property type="molecule type" value="Genomic_DNA"/>
</dbReference>
<dbReference type="RefSeq" id="WP_039244287.1">
    <property type="nucleotide sequence ID" value="NZ_JWSY01000004.1"/>
</dbReference>
<proteinExistence type="predicted"/>
<dbReference type="AlphaFoldDB" id="A0A0B4D8A3"/>
<accession>A0A0B4D8A3</accession>
<evidence type="ECO:0000313" key="2">
    <source>
        <dbReference type="EMBL" id="KIC60500.1"/>
    </source>
</evidence>
<dbReference type="STRING" id="172043.RM53_03360"/>
<feature type="domain" description="DUF1156" evidence="1">
    <location>
        <begin position="11"/>
        <end position="82"/>
    </location>
</feature>
<dbReference type="InterPro" id="IPR029063">
    <property type="entry name" value="SAM-dependent_MTases_sf"/>
</dbReference>
<evidence type="ECO:0000313" key="3">
    <source>
        <dbReference type="Proteomes" id="UP000031166"/>
    </source>
</evidence>
<dbReference type="Proteomes" id="UP000031166">
    <property type="component" value="Unassembled WGS sequence"/>
</dbReference>
<name>A0A0B4D8A3_9CAUL</name>
<gene>
    <name evidence="2" type="ORF">RM53_03360</name>
</gene>
<dbReference type="Pfam" id="PF06634">
    <property type="entry name" value="DUF1156"/>
    <property type="match status" value="1"/>
</dbReference>
<reference evidence="2 3" key="1">
    <citation type="submission" date="2014-12" db="EMBL/GenBank/DDBJ databases">
        <title>Genome sequencing of Brevundimonas nasdae TPW30.</title>
        <authorList>
            <person name="Tan P.W."/>
            <person name="Chan K.-G."/>
        </authorList>
    </citation>
    <scope>NUCLEOTIDE SEQUENCE [LARGE SCALE GENOMIC DNA]</scope>
    <source>
        <strain evidence="2 3">TPW30</strain>
    </source>
</reference>
<dbReference type="SUPFAM" id="SSF53335">
    <property type="entry name" value="S-adenosyl-L-methionine-dependent methyltransferases"/>
    <property type="match status" value="1"/>
</dbReference>
<evidence type="ECO:0000259" key="1">
    <source>
        <dbReference type="Pfam" id="PF06634"/>
    </source>
</evidence>
<protein>
    <recommendedName>
        <fullName evidence="1">DUF1156 domain-containing protein</fullName>
    </recommendedName>
</protein>